<dbReference type="GO" id="GO:0003735">
    <property type="term" value="F:structural constituent of ribosome"/>
    <property type="evidence" value="ECO:0007669"/>
    <property type="project" value="InterPro"/>
</dbReference>
<dbReference type="PROSITE" id="PS00634">
    <property type="entry name" value="RIBOSOMAL_L30"/>
    <property type="match status" value="1"/>
</dbReference>
<proteinExistence type="inferred from homology"/>
<sequence>MEKKLSIKLVRSPLGRLPKQRATVKALGLRKMHSVVELPANDAVKGMVAKVAHLVQVEEI</sequence>
<evidence type="ECO:0000256" key="3">
    <source>
        <dbReference type="ARBA" id="ARBA00022980"/>
    </source>
</evidence>
<gene>
    <name evidence="5 8" type="primary">rpmD</name>
    <name evidence="8" type="ORF">HCT48_06815</name>
</gene>
<feature type="domain" description="Large ribosomal subunit protein uL30-like ferredoxin-like fold" evidence="7">
    <location>
        <begin position="6"/>
        <end position="55"/>
    </location>
</feature>
<evidence type="ECO:0000256" key="4">
    <source>
        <dbReference type="ARBA" id="ARBA00023274"/>
    </source>
</evidence>
<dbReference type="RefSeq" id="WP_167695985.1">
    <property type="nucleotide sequence ID" value="NZ_CP118181.1"/>
</dbReference>
<evidence type="ECO:0000256" key="6">
    <source>
        <dbReference type="RuleBase" id="RU003734"/>
    </source>
</evidence>
<dbReference type="AlphaFoldDB" id="A0A968GJN3"/>
<evidence type="ECO:0000256" key="5">
    <source>
        <dbReference type="HAMAP-Rule" id="MF_01371"/>
    </source>
</evidence>
<dbReference type="Pfam" id="PF00327">
    <property type="entry name" value="Ribosomal_L30"/>
    <property type="match status" value="1"/>
</dbReference>
<dbReference type="GO" id="GO:0022625">
    <property type="term" value="C:cytosolic large ribosomal subunit"/>
    <property type="evidence" value="ECO:0007669"/>
    <property type="project" value="TreeGrafter"/>
</dbReference>
<evidence type="ECO:0000313" key="8">
    <source>
        <dbReference type="EMBL" id="NIZ69915.1"/>
    </source>
</evidence>
<keyword evidence="9" id="KW-1185">Reference proteome</keyword>
<dbReference type="InterPro" id="IPR018038">
    <property type="entry name" value="Ribosomal_uL30_CS"/>
</dbReference>
<comment type="caution">
    <text evidence="8">The sequence shown here is derived from an EMBL/GenBank/DDBJ whole genome shotgun (WGS) entry which is preliminary data.</text>
</comment>
<dbReference type="PANTHER" id="PTHR15892">
    <property type="entry name" value="MITOCHONDRIAL RIBOSOMAL PROTEIN L30"/>
    <property type="match status" value="1"/>
</dbReference>
<organism evidence="8 9">
    <name type="scientific">Entomospira culicis</name>
    <dbReference type="NCBI Taxonomy" id="2719989"/>
    <lineage>
        <taxon>Bacteria</taxon>
        <taxon>Pseudomonadati</taxon>
        <taxon>Spirochaetota</taxon>
        <taxon>Spirochaetia</taxon>
        <taxon>Spirochaetales</taxon>
        <taxon>Spirochaetaceae</taxon>
        <taxon>Entomospira</taxon>
    </lineage>
</organism>
<dbReference type="CDD" id="cd01658">
    <property type="entry name" value="Ribosomal_L30"/>
    <property type="match status" value="1"/>
</dbReference>
<dbReference type="EMBL" id="JAATLM010000001">
    <property type="protein sequence ID" value="NIZ69915.1"/>
    <property type="molecule type" value="Genomic_DNA"/>
</dbReference>
<dbReference type="HAMAP" id="MF_01371_B">
    <property type="entry name" value="Ribosomal_uL30_B"/>
    <property type="match status" value="1"/>
</dbReference>
<dbReference type="InterPro" id="IPR036919">
    <property type="entry name" value="Ribo_uL30_ferredoxin-like_sf"/>
</dbReference>
<protein>
    <recommendedName>
        <fullName evidence="5">Large ribosomal subunit protein uL30</fullName>
    </recommendedName>
</protein>
<dbReference type="Proteomes" id="UP000778951">
    <property type="component" value="Unassembled WGS sequence"/>
</dbReference>
<reference evidence="8" key="1">
    <citation type="submission" date="2020-03" db="EMBL/GenBank/DDBJ databases">
        <title>Spirochaetal bacteria isolated from arthropods constitute a novel genus Entomospira genus novum within the order Spirochaetales.</title>
        <authorList>
            <person name="Grana-Miraglia L."/>
            <person name="Sikutova S."/>
            <person name="Fingerle V."/>
            <person name="Sing A."/>
            <person name="Castillo-Ramirez S."/>
            <person name="Margos G."/>
            <person name="Rudolf I."/>
        </authorList>
    </citation>
    <scope>NUCLEOTIDE SEQUENCE</scope>
    <source>
        <strain evidence="8">BR149</strain>
    </source>
</reference>
<comment type="similarity">
    <text evidence="1 5 6">Belongs to the universal ribosomal protein uL30 family.</text>
</comment>
<dbReference type="PANTHER" id="PTHR15892:SF2">
    <property type="entry name" value="LARGE RIBOSOMAL SUBUNIT PROTEIN UL30M"/>
    <property type="match status" value="1"/>
</dbReference>
<keyword evidence="3 5" id="KW-0689">Ribosomal protein</keyword>
<evidence type="ECO:0000313" key="9">
    <source>
        <dbReference type="Proteomes" id="UP000778951"/>
    </source>
</evidence>
<evidence type="ECO:0000256" key="1">
    <source>
        <dbReference type="ARBA" id="ARBA00007594"/>
    </source>
</evidence>
<dbReference type="PIRSF" id="PIRSF002211">
    <property type="entry name" value="Ribosomal_L30_bac-type"/>
    <property type="match status" value="1"/>
</dbReference>
<comment type="subunit">
    <text evidence="2 5">Part of the 50S ribosomal subunit.</text>
</comment>
<dbReference type="GO" id="GO:0006412">
    <property type="term" value="P:translation"/>
    <property type="evidence" value="ECO:0007669"/>
    <property type="project" value="UniProtKB-UniRule"/>
</dbReference>
<accession>A0A968GJN3</accession>
<dbReference type="InterPro" id="IPR016082">
    <property type="entry name" value="Ribosomal_uL30_ferredoxin-like"/>
</dbReference>
<name>A0A968GJN3_9SPIO</name>
<dbReference type="SUPFAM" id="SSF55129">
    <property type="entry name" value="Ribosomal protein L30p/L7e"/>
    <property type="match status" value="1"/>
</dbReference>
<evidence type="ECO:0000259" key="7">
    <source>
        <dbReference type="Pfam" id="PF00327"/>
    </source>
</evidence>
<keyword evidence="4 5" id="KW-0687">Ribonucleoprotein</keyword>
<dbReference type="InterPro" id="IPR005996">
    <property type="entry name" value="Ribosomal_uL30_bac-type"/>
</dbReference>
<dbReference type="NCBIfam" id="TIGR01308">
    <property type="entry name" value="rpmD_bact"/>
    <property type="match status" value="1"/>
</dbReference>
<evidence type="ECO:0000256" key="2">
    <source>
        <dbReference type="ARBA" id="ARBA00011838"/>
    </source>
</evidence>
<dbReference type="Gene3D" id="3.30.1390.20">
    <property type="entry name" value="Ribosomal protein L30, ferredoxin-like fold domain"/>
    <property type="match status" value="1"/>
</dbReference>